<feature type="region of interest" description="Disordered" evidence="1">
    <location>
        <begin position="54"/>
        <end position="86"/>
    </location>
</feature>
<feature type="compositionally biased region" description="Polar residues" evidence="1">
    <location>
        <begin position="139"/>
        <end position="156"/>
    </location>
</feature>
<organism evidence="4 5">
    <name type="scientific">Sulfuriferula multivorans</name>
    <dbReference type="NCBI Taxonomy" id="1559896"/>
    <lineage>
        <taxon>Bacteria</taxon>
        <taxon>Pseudomonadati</taxon>
        <taxon>Pseudomonadota</taxon>
        <taxon>Betaproteobacteria</taxon>
        <taxon>Nitrosomonadales</taxon>
        <taxon>Sulfuricellaceae</taxon>
        <taxon>Sulfuriferula</taxon>
    </lineage>
</organism>
<keyword evidence="2" id="KW-1133">Transmembrane helix</keyword>
<dbReference type="Pfam" id="PF13717">
    <property type="entry name" value="Zn_ribbon_4"/>
    <property type="match status" value="1"/>
</dbReference>
<keyword evidence="5" id="KW-1185">Reference proteome</keyword>
<feature type="domain" description="Zinc finger/thioredoxin putative" evidence="3">
    <location>
        <begin position="5"/>
        <end position="37"/>
    </location>
</feature>
<comment type="caution">
    <text evidence="4">The sequence shown here is derived from an EMBL/GenBank/DDBJ whole genome shotgun (WGS) entry which is preliminary data.</text>
</comment>
<dbReference type="InterPro" id="IPR011723">
    <property type="entry name" value="Znf/thioredoxin_put"/>
</dbReference>
<dbReference type="RefSeq" id="WP_189836337.1">
    <property type="nucleotide sequence ID" value="NZ_BGOW01000014.1"/>
</dbReference>
<evidence type="ECO:0000256" key="2">
    <source>
        <dbReference type="SAM" id="Phobius"/>
    </source>
</evidence>
<keyword evidence="2" id="KW-0472">Membrane</keyword>
<evidence type="ECO:0000313" key="4">
    <source>
        <dbReference type="EMBL" id="GBL45654.1"/>
    </source>
</evidence>
<dbReference type="Pfam" id="PF11906">
    <property type="entry name" value="DUF3426"/>
    <property type="match status" value="1"/>
</dbReference>
<dbReference type="EMBL" id="BGOW01000014">
    <property type="protein sequence ID" value="GBL45654.1"/>
    <property type="molecule type" value="Genomic_DNA"/>
</dbReference>
<name>A0A401JDI8_9PROT</name>
<gene>
    <name evidence="4" type="ORF">SFMTTN_1464</name>
</gene>
<dbReference type="Proteomes" id="UP000286806">
    <property type="component" value="Unassembled WGS sequence"/>
</dbReference>
<accession>A0A401JDI8</accession>
<reference evidence="4 5" key="1">
    <citation type="journal article" date="2019" name="Front. Microbiol.">
        <title>Genomes of Neutrophilic Sulfur-Oxidizing Chemolithoautotrophs Representing 9 Proteobacterial Species From 8 Genera.</title>
        <authorList>
            <person name="Watanabe T."/>
            <person name="Kojima H."/>
            <person name="Umezawa K."/>
            <person name="Hori C."/>
            <person name="Takasuka T.E."/>
            <person name="Kato Y."/>
            <person name="Fukui M."/>
        </authorList>
    </citation>
    <scope>NUCLEOTIDE SEQUENCE [LARGE SCALE GENOMIC DNA]</scope>
    <source>
        <strain evidence="4 5">TTN</strain>
    </source>
</reference>
<proteinExistence type="predicted"/>
<dbReference type="InterPro" id="IPR021834">
    <property type="entry name" value="DUF3426"/>
</dbReference>
<feature type="transmembrane region" description="Helical" evidence="2">
    <location>
        <begin position="166"/>
        <end position="186"/>
    </location>
</feature>
<dbReference type="AlphaFoldDB" id="A0A401JDI8"/>
<feature type="compositionally biased region" description="Polar residues" evidence="1">
    <location>
        <begin position="60"/>
        <end position="73"/>
    </location>
</feature>
<feature type="region of interest" description="Disordered" evidence="1">
    <location>
        <begin position="138"/>
        <end position="157"/>
    </location>
</feature>
<protein>
    <submittedName>
        <fullName evidence="4">Probable transmembrane protein</fullName>
    </submittedName>
</protein>
<keyword evidence="2 4" id="KW-0812">Transmembrane</keyword>
<evidence type="ECO:0000259" key="3">
    <source>
        <dbReference type="Pfam" id="PF13717"/>
    </source>
</evidence>
<evidence type="ECO:0000256" key="1">
    <source>
        <dbReference type="SAM" id="MobiDB-lite"/>
    </source>
</evidence>
<evidence type="ECO:0000313" key="5">
    <source>
        <dbReference type="Proteomes" id="UP000286806"/>
    </source>
</evidence>
<dbReference type="NCBIfam" id="TIGR02098">
    <property type="entry name" value="MJ0042_CXXC"/>
    <property type="match status" value="1"/>
</dbReference>
<sequence length="319" mass="34408">MNILTTCPDCHTVFRVSAEVLAARDGQVRCGVCSCVFDAREYLTPEVYPSFPADIPHAETSVSPEAELSNSPDEQPEAAEISTPETDLPTISAEEITPPVEETAKFEEPESLVEAPIEEAVETPIVEPVVEPVVERQQEFSQPSLAPDSSTGTTNLARRKRIRTTLLGTGSILLGLLLAAQLVYFLRTPIAARLPAVKPWLVTACTALDCSVPLPRDTDAIKISSSDLLSDPAHPSRIQVSLLIANEAGYAEAYPHIELTLTDTHDAALAKRIFAPNEYLHATAKETVGIKPGSEASVDLLLDIGNLPATGYRVLVFYP</sequence>